<dbReference type="InterPro" id="IPR012672">
    <property type="entry name" value="T3SS_YscX"/>
</dbReference>
<proteinExistence type="predicted"/>
<sequence length="257" mass="27096">MRRRCCVARGRHEHGLLYGSRGPVLSRLGCGASATAGTVAVPGVTRCRRFAARTASGAVDAVAGSLRARGDARARHAVCAQAGVRTPGLWLPAALWSACQRSSGTAGRPRRTWFDRAGLAPGLSLADAGTHRGVGSMSVIELAGQAHDLSLPWAPADAALAQPGCDALPMPGQPVQAHLRELYPQHQAARLRLAYARPGHELRILYNPHHFTRALGSLVEQLLASQAPGCPEAAALVQALLADRRTLECCVNVLLKV</sequence>
<dbReference type="Pfam" id="PF09474">
    <property type="entry name" value="Type_III_YscX"/>
    <property type="match status" value="1"/>
</dbReference>
<accession>A0A2V4IE40</accession>
<dbReference type="AlphaFoldDB" id="A0A2V4IE40"/>
<comment type="caution">
    <text evidence="1">The sequence shown here is derived from an EMBL/GenBank/DDBJ whole genome shotgun (WGS) entry which is preliminary data.</text>
</comment>
<evidence type="ECO:0000313" key="2">
    <source>
        <dbReference type="Proteomes" id="UP000247620"/>
    </source>
</evidence>
<dbReference type="Proteomes" id="UP000247620">
    <property type="component" value="Unassembled WGS sequence"/>
</dbReference>
<name>A0A2V4IE40_9PSED</name>
<organism evidence="1 2">
    <name type="scientific">Pseudomonas soli</name>
    <dbReference type="NCBI Taxonomy" id="1306993"/>
    <lineage>
        <taxon>Bacteria</taxon>
        <taxon>Pseudomonadati</taxon>
        <taxon>Pseudomonadota</taxon>
        <taxon>Gammaproteobacteria</taxon>
        <taxon>Pseudomonadales</taxon>
        <taxon>Pseudomonadaceae</taxon>
        <taxon>Pseudomonas</taxon>
    </lineage>
</organism>
<dbReference type="EMBL" id="QJRO01000008">
    <property type="protein sequence ID" value="PYB81300.1"/>
    <property type="molecule type" value="Genomic_DNA"/>
</dbReference>
<gene>
    <name evidence="1" type="ORF">DMX07_14340</name>
</gene>
<evidence type="ECO:0000313" key="1">
    <source>
        <dbReference type="EMBL" id="PYB81300.1"/>
    </source>
</evidence>
<reference evidence="1 2" key="1">
    <citation type="submission" date="2018-06" db="EMBL/GenBank/DDBJ databases">
        <title>Pseudomonas diversity within urban Lake Michigan freshwaters.</title>
        <authorList>
            <person name="Batrich M."/>
            <person name="Hatzopoulos T."/>
            <person name="Putonti C."/>
        </authorList>
    </citation>
    <scope>NUCLEOTIDE SEQUENCE [LARGE SCALE GENOMIC DNA]</scope>
    <source>
        <strain evidence="1 2">LBp-160603</strain>
    </source>
</reference>
<protein>
    <submittedName>
        <fullName evidence="1">Uncharacterized protein</fullName>
    </submittedName>
</protein>